<keyword evidence="2" id="KW-1185">Reference proteome</keyword>
<gene>
    <name evidence="1" type="ORF">AACH28_05300</name>
</gene>
<proteinExistence type="predicted"/>
<reference evidence="1" key="1">
    <citation type="submission" date="2024-04" db="EMBL/GenBank/DDBJ databases">
        <title>Complete genome sequence of Sphingobacterium thalpophiium BAA-1094.</title>
        <authorList>
            <person name="Adaikpoh B.I."/>
        </authorList>
    </citation>
    <scope>NUCLEOTIDE SEQUENCE</scope>
    <source>
        <strain evidence="1">BAA-1094</strain>
    </source>
</reference>
<evidence type="ECO:0000313" key="2">
    <source>
        <dbReference type="Proteomes" id="UP001485301"/>
    </source>
</evidence>
<sequence length="70" mass="7377">MALFQLNDPSNPGNPDSYSAGSPGCSGNNQICTIDAPNVGGKPDITEDLRNEMLEALNTRSNTSHVTLKS</sequence>
<dbReference type="EMBL" id="CP151087">
    <property type="protein sequence ID" value="WZN56953.1"/>
    <property type="molecule type" value="Genomic_DNA"/>
</dbReference>
<organism evidence="1 2">
    <name type="scientific">Sphingobacterium thalpophilum</name>
    <dbReference type="NCBI Taxonomy" id="259"/>
    <lineage>
        <taxon>Bacteria</taxon>
        <taxon>Pseudomonadati</taxon>
        <taxon>Bacteroidota</taxon>
        <taxon>Sphingobacteriia</taxon>
        <taxon>Sphingobacteriales</taxon>
        <taxon>Sphingobacteriaceae</taxon>
        <taxon>Sphingobacterium</taxon>
    </lineage>
</organism>
<evidence type="ECO:0000313" key="1">
    <source>
        <dbReference type="EMBL" id="WZN56953.1"/>
    </source>
</evidence>
<dbReference type="Proteomes" id="UP001485301">
    <property type="component" value="Chromosome"/>
</dbReference>
<name>A0ACD5C4Z3_9SPHI</name>
<protein>
    <submittedName>
        <fullName evidence="1">Uncharacterized protein</fullName>
    </submittedName>
</protein>
<accession>A0ACD5C4Z3</accession>